<reference evidence="1" key="1">
    <citation type="submission" date="2018-11" db="EMBL/GenBank/DDBJ databases">
        <authorList>
            <consortium name="PulseNet: The National Subtyping Network for Foodborne Disease Surveillance"/>
            <person name="Tarr C.L."/>
            <person name="Trees E."/>
            <person name="Katz L.S."/>
            <person name="Carleton-Romer H.A."/>
            <person name="Stroika S."/>
            <person name="Kucerova Z."/>
            <person name="Roache K.F."/>
            <person name="Sabol A.L."/>
            <person name="Besser J."/>
            <person name="Gerner-Smidt P."/>
        </authorList>
    </citation>
    <scope>NUCLEOTIDE SEQUENCE [LARGE SCALE GENOMIC DNA]</scope>
    <source>
        <strain evidence="1">PNUSAS058450</strain>
    </source>
</reference>
<organism evidence="1">
    <name type="scientific">Salmonella enterica</name>
    <name type="common">Salmonella choleraesuis</name>
    <dbReference type="NCBI Taxonomy" id="28901"/>
    <lineage>
        <taxon>Bacteria</taxon>
        <taxon>Pseudomonadati</taxon>
        <taxon>Pseudomonadota</taxon>
        <taxon>Gammaproteobacteria</taxon>
        <taxon>Enterobacterales</taxon>
        <taxon>Enterobacteriaceae</taxon>
        <taxon>Salmonella</taxon>
    </lineage>
</organism>
<proteinExistence type="predicted"/>
<dbReference type="Proteomes" id="UP000885336">
    <property type="component" value="Unassembled WGS sequence"/>
</dbReference>
<sequence length="132" mass="15427">MARHLNKNDIAIIINIIVQWDEDKITWDGICAAVQSLIGKKPTRQSLNMNKEIVAAYQIRKKGIRATDNAIRKPANLKIAAARIANLERKVYHLEEINKNLKEQFIRWQYNSYKYGLKEHQLNEDMPTIDRL</sequence>
<dbReference type="RefSeq" id="WP_070790135.1">
    <property type="nucleotide sequence ID" value="NZ_CP075140.1"/>
</dbReference>
<dbReference type="AlphaFoldDB" id="A0A3K0PGI1"/>
<dbReference type="EMBL" id="RNKS01000151">
    <property type="protein sequence ID" value="MGD32018.1"/>
    <property type="molecule type" value="Genomic_DNA"/>
</dbReference>
<name>A0A3K0PGI1_SALER</name>
<protein>
    <submittedName>
        <fullName evidence="1">Uncharacterized protein</fullName>
    </submittedName>
</protein>
<accession>A0A3K0PGI1</accession>
<comment type="caution">
    <text evidence="1">The sequence shown here is derived from an EMBL/GenBank/DDBJ whole genome shotgun (WGS) entry which is preliminary data.</text>
</comment>
<gene>
    <name evidence="1" type="ORF">EE393_24620</name>
</gene>
<evidence type="ECO:0000313" key="1">
    <source>
        <dbReference type="EMBL" id="MGD32018.1"/>
    </source>
</evidence>